<dbReference type="Proteomes" id="UP000255389">
    <property type="component" value="Unassembled WGS sequence"/>
</dbReference>
<reference evidence="1 2" key="1">
    <citation type="submission" date="2018-06" db="EMBL/GenBank/DDBJ databases">
        <authorList>
            <consortium name="Pathogen Informatics"/>
            <person name="Doyle S."/>
        </authorList>
    </citation>
    <scope>NUCLEOTIDE SEQUENCE [LARGE SCALE GENOMIC DNA]</scope>
    <source>
        <strain evidence="1 2">NCTC1542</strain>
    </source>
</reference>
<accession>A0A378UY32</accession>
<gene>
    <name evidence="1" type="ORF">NCTC1542_04457</name>
</gene>
<protein>
    <submittedName>
        <fullName evidence="1">Uncharacterized protein</fullName>
    </submittedName>
</protein>
<dbReference type="AlphaFoldDB" id="A0A378UY32"/>
<organism evidence="1 2">
    <name type="scientific">Mycolicibacterium fortuitum</name>
    <name type="common">Mycobacterium fortuitum</name>
    <dbReference type="NCBI Taxonomy" id="1766"/>
    <lineage>
        <taxon>Bacteria</taxon>
        <taxon>Bacillati</taxon>
        <taxon>Actinomycetota</taxon>
        <taxon>Actinomycetes</taxon>
        <taxon>Mycobacteriales</taxon>
        <taxon>Mycobacteriaceae</taxon>
        <taxon>Mycolicibacterium</taxon>
    </lineage>
</organism>
<evidence type="ECO:0000313" key="2">
    <source>
        <dbReference type="Proteomes" id="UP000255389"/>
    </source>
</evidence>
<dbReference type="EMBL" id="UGQY01000004">
    <property type="protein sequence ID" value="SUA02978.1"/>
    <property type="molecule type" value="Genomic_DNA"/>
</dbReference>
<proteinExistence type="predicted"/>
<name>A0A378UY32_MYCFO</name>
<sequence length="83" mass="8098">MKHGGMPGAYGGIHGCGKHGCPFQYDGWFGGQTVIGSAVATAVPGSVAAAVTVVAATTVRSDAASAEPNLNNVVDVIPGNDSG</sequence>
<evidence type="ECO:0000313" key="1">
    <source>
        <dbReference type="EMBL" id="SUA02978.1"/>
    </source>
</evidence>